<keyword evidence="5" id="KW-1185">Reference proteome</keyword>
<dbReference type="STRING" id="1291518.A0A0D9P4A9"/>
<feature type="region of interest" description="Disordered" evidence="2">
    <location>
        <begin position="460"/>
        <end position="521"/>
    </location>
</feature>
<evidence type="ECO:0000313" key="5">
    <source>
        <dbReference type="Proteomes" id="UP000054544"/>
    </source>
</evidence>
<name>A0A0D9P4A9_METAN</name>
<proteinExistence type="predicted"/>
<dbReference type="OrthoDB" id="5357513at2759"/>
<organism evidence="4 5">
    <name type="scientific">Metarhizium anisopliae BRIP 53293</name>
    <dbReference type="NCBI Taxonomy" id="1291518"/>
    <lineage>
        <taxon>Eukaryota</taxon>
        <taxon>Fungi</taxon>
        <taxon>Dikarya</taxon>
        <taxon>Ascomycota</taxon>
        <taxon>Pezizomycotina</taxon>
        <taxon>Sordariomycetes</taxon>
        <taxon>Hypocreomycetidae</taxon>
        <taxon>Hypocreales</taxon>
        <taxon>Clavicipitaceae</taxon>
        <taxon>Metarhizium</taxon>
    </lineage>
</organism>
<dbReference type="InterPro" id="IPR023210">
    <property type="entry name" value="NADP_OxRdtase_dom"/>
</dbReference>
<evidence type="ECO:0000259" key="3">
    <source>
        <dbReference type="Pfam" id="PF00248"/>
    </source>
</evidence>
<reference evidence="5" key="1">
    <citation type="journal article" date="2014" name="BMC Genomics">
        <title>The genome sequence of the biocontrol fungus Metarhizium anisopliae and comparative genomics of Metarhizium species.</title>
        <authorList>
            <person name="Pattemore J.A."/>
            <person name="Hane J.K."/>
            <person name="Williams A.H."/>
            <person name="Wilson B.A."/>
            <person name="Stodart B.J."/>
            <person name="Ash G.J."/>
        </authorList>
    </citation>
    <scope>NUCLEOTIDE SEQUENCE [LARGE SCALE GENOMIC DNA]</scope>
    <source>
        <strain evidence="5">BRIP 53293</strain>
    </source>
</reference>
<evidence type="ECO:0000256" key="1">
    <source>
        <dbReference type="ARBA" id="ARBA00023002"/>
    </source>
</evidence>
<dbReference type="Proteomes" id="UP000054544">
    <property type="component" value="Unassembled WGS sequence"/>
</dbReference>
<gene>
    <name evidence="4" type="ORF">H634G_05247</name>
</gene>
<dbReference type="PANTHER" id="PTHR21521">
    <property type="entry name" value="AMUN, ISOFORM A"/>
    <property type="match status" value="1"/>
</dbReference>
<evidence type="ECO:0000313" key="4">
    <source>
        <dbReference type="EMBL" id="KJK79655.1"/>
    </source>
</evidence>
<dbReference type="EMBL" id="KE384730">
    <property type="protein sequence ID" value="KJK79655.1"/>
    <property type="molecule type" value="Genomic_DNA"/>
</dbReference>
<feature type="domain" description="NADP-dependent oxidoreductase" evidence="3">
    <location>
        <begin position="14"/>
        <end position="214"/>
    </location>
</feature>
<dbReference type="InterPro" id="IPR036812">
    <property type="entry name" value="NAD(P)_OxRdtase_dom_sf"/>
</dbReference>
<keyword evidence="1" id="KW-0560">Oxidoreductase</keyword>
<dbReference type="SUPFAM" id="SSF51430">
    <property type="entry name" value="NAD(P)-linked oxidoreductase"/>
    <property type="match status" value="1"/>
</dbReference>
<dbReference type="GO" id="GO:0016491">
    <property type="term" value="F:oxidoreductase activity"/>
    <property type="evidence" value="ECO:0007669"/>
    <property type="project" value="UniProtKB-KW"/>
</dbReference>
<dbReference type="Gene3D" id="3.20.20.100">
    <property type="entry name" value="NADP-dependent oxidoreductase domain"/>
    <property type="match status" value="1"/>
</dbReference>
<dbReference type="PANTHER" id="PTHR21521:SF0">
    <property type="entry name" value="AMUN, ISOFORM A"/>
    <property type="match status" value="1"/>
</dbReference>
<dbReference type="AlphaFoldDB" id="A0A0D9P4A9"/>
<protein>
    <recommendedName>
        <fullName evidence="3">NADP-dependent oxidoreductase domain-containing protein</fullName>
    </recommendedName>
</protein>
<accession>A0A0D9P4A9</accession>
<evidence type="ECO:0000256" key="2">
    <source>
        <dbReference type="SAM" id="MobiDB-lite"/>
    </source>
</evidence>
<dbReference type="Pfam" id="PF00248">
    <property type="entry name" value="Aldo_ket_red"/>
    <property type="match status" value="1"/>
</dbReference>
<sequence length="521" mass="57526">MVFEEDRTGELKALALKKGFSGVDPANYLSAYKQPSVGIAIEEALKSGVKRERQFILEHQEKPVRSRGSNIDKWGKLHLHPGTTKFTPIWAHAESKLPYNANQPLEDQVRESIEQSFQNLIIDYIDALPLHMPFEDKQDDTVAWHVMESFVPSRVGGLGVSNSSRAALEKLYAAATVKPEIVQSRLQEEKEYDADVREYLDKTGIVYQAFSLLKANQEIRSSELVARVAERFYTEREIAFYMLVLGLGKVSIVNGTTSEAREMDLSGLQSFWETNRPRPTSQTQKPGQKTLKDLDAYRYDKAPVLFGKQGQEMTLADVQSLVEWKLRHGKFRPTLMSLVSSNPAPLAQQTISSAVAQYRTRPSTHAQAALDALAKLRGVGPATASLLLNVHDPENVVFFSDEAYYWLCSGGSKDAPIRYTPSEYAQLRQRAGELARRLGVGMVDVEKVAYVVVKAKGESGTDTQGLAGAGKAGKRAAGAAGKDKKKAVGKDAAETKQSGPKQRTDGGGDETGLRRSKRHRA</sequence>